<dbReference type="VEuPathDB" id="FungiDB:FUN_018193"/>
<name>A0A2I1HRR3_9GLOM</name>
<protein>
    <recommendedName>
        <fullName evidence="3">Transcription factor e2f6</fullName>
    </recommendedName>
</protein>
<dbReference type="EMBL" id="LLXI01005525">
    <property type="protein sequence ID" value="PKY61560.1"/>
    <property type="molecule type" value="Genomic_DNA"/>
</dbReference>
<evidence type="ECO:0000313" key="2">
    <source>
        <dbReference type="Proteomes" id="UP000234323"/>
    </source>
</evidence>
<accession>A0A2I1HRR3</accession>
<dbReference type="VEuPathDB" id="FungiDB:RhiirFUN_026916"/>
<reference evidence="1 2" key="1">
    <citation type="submission" date="2015-10" db="EMBL/GenBank/DDBJ databases">
        <title>Genome analyses suggest a sexual origin of heterokaryosis in a supposedly ancient asexual fungus.</title>
        <authorList>
            <person name="Ropars J."/>
            <person name="Sedzielewska K."/>
            <person name="Noel J."/>
            <person name="Charron P."/>
            <person name="Farinelli L."/>
            <person name="Marton T."/>
            <person name="Kruger M."/>
            <person name="Pelin A."/>
            <person name="Brachmann A."/>
            <person name="Corradi N."/>
        </authorList>
    </citation>
    <scope>NUCLEOTIDE SEQUENCE [LARGE SCALE GENOMIC DNA]</scope>
    <source>
        <strain evidence="1 2">A4</strain>
    </source>
</reference>
<keyword evidence="2" id="KW-1185">Reference proteome</keyword>
<dbReference type="Gene3D" id="3.30.160.60">
    <property type="entry name" value="Classic Zinc Finger"/>
    <property type="match status" value="1"/>
</dbReference>
<dbReference type="PANTHER" id="PTHR32344:SF1">
    <property type="entry name" value="U1-TYPE DOMAIN-CONTAINING PROTEIN"/>
    <property type="match status" value="1"/>
</dbReference>
<dbReference type="VEuPathDB" id="FungiDB:FUN_004721"/>
<dbReference type="VEuPathDB" id="FungiDB:FUN_016378"/>
<evidence type="ECO:0000313" key="1">
    <source>
        <dbReference type="EMBL" id="PKY61560.1"/>
    </source>
</evidence>
<proteinExistence type="predicted"/>
<dbReference type="GO" id="GO:0003690">
    <property type="term" value="F:double-stranded DNA binding"/>
    <property type="evidence" value="ECO:0007669"/>
    <property type="project" value="InterPro"/>
</dbReference>
<dbReference type="SUPFAM" id="SSF53098">
    <property type="entry name" value="Ribonuclease H-like"/>
    <property type="match status" value="1"/>
</dbReference>
<dbReference type="InterPro" id="IPR012337">
    <property type="entry name" value="RNaseH-like_sf"/>
</dbReference>
<dbReference type="GO" id="GO:0005634">
    <property type="term" value="C:nucleus"/>
    <property type="evidence" value="ECO:0007669"/>
    <property type="project" value="InterPro"/>
</dbReference>
<evidence type="ECO:0008006" key="3">
    <source>
        <dbReference type="Google" id="ProtNLM"/>
    </source>
</evidence>
<organism evidence="1 2">
    <name type="scientific">Rhizophagus irregularis</name>
    <dbReference type="NCBI Taxonomy" id="588596"/>
    <lineage>
        <taxon>Eukaryota</taxon>
        <taxon>Fungi</taxon>
        <taxon>Fungi incertae sedis</taxon>
        <taxon>Mucoromycota</taxon>
        <taxon>Glomeromycotina</taxon>
        <taxon>Glomeromycetes</taxon>
        <taxon>Glomerales</taxon>
        <taxon>Glomeraceae</taxon>
        <taxon>Rhizophagus</taxon>
    </lineage>
</organism>
<comment type="caution">
    <text evidence="1">The sequence shown here is derived from an EMBL/GenBank/DDBJ whole genome shotgun (WGS) entry which is preliminary data.</text>
</comment>
<dbReference type="Proteomes" id="UP000234323">
    <property type="component" value="Unassembled WGS sequence"/>
</dbReference>
<dbReference type="VEuPathDB" id="FungiDB:RhiirA1_401099"/>
<dbReference type="AlphaFoldDB" id="A0A2I1HRR3"/>
<gene>
    <name evidence="1" type="ORF">RhiirA4_486701</name>
</gene>
<sequence>MSKKRKSVSVYTRSKEYEDTFRVDDNILFCNYCNISVEWKYKSVVDGHCSSQKHTLNVKKYEENQNKTQQLTLNSTQIASNSKKQLIEDLIEAFATADIPLEKVNSLLPFFKKHVKNGGSIPQAPTLRQVYLPNVFDKHYQCLKLLFDSKPVAIIMDETTDDCARSVVNTLFCYHNETKLVSVDFLERVNNTTMGQLLTTILTHFNISFNLPRLFLSDSAAYMKKCYRDVLLPLMPQLIHVDTWRTLPQFRILKEFLDKVKEVFVNSPARRGRYVAYLKMHGISSPCKIPLYNKTRWNSWFQMVMYTKEHIVFWPSFFQEEFNNDKRHRTLEAINTCLQNAQELGLITIYINFISSYAKEFIQDLDFFQQLKKPIFPFAELRLQQLTAYIETYRNSTEFGSVLENLIIQLRFDVNELYTIFQAAFAVAYEKFAAHIPNHPCRQLFHACQVFDPKFIRNGDALRKNIRLYNAIKEFVNPSDELLREWGIYCGLDNEFLCEIELDQYWVNKATQLPILSNIALDYIWLPIKYDVF</sequence>
<dbReference type="PANTHER" id="PTHR32344">
    <property type="entry name" value="U1-TYPE DOMAIN-CONTAINING PROTEIN"/>
    <property type="match status" value="1"/>
</dbReference>
<dbReference type="InterPro" id="IPR033375">
    <property type="entry name" value="Cggbp1"/>
</dbReference>
<dbReference type="VEuPathDB" id="FungiDB:RhiirFUN_010472"/>
<dbReference type="GO" id="GO:0006357">
    <property type="term" value="P:regulation of transcription by RNA polymerase II"/>
    <property type="evidence" value="ECO:0007669"/>
    <property type="project" value="InterPro"/>
</dbReference>